<keyword evidence="2" id="KW-1185">Reference proteome</keyword>
<name>A0A9W9ZKD8_9CNID</name>
<dbReference type="Gene3D" id="1.20.1410.10">
    <property type="entry name" value="I/LWEQ domain"/>
    <property type="match status" value="1"/>
</dbReference>
<accession>A0A9W9ZKD8</accession>
<reference evidence="1" key="1">
    <citation type="submission" date="2023-01" db="EMBL/GenBank/DDBJ databases">
        <title>Genome assembly of the deep-sea coral Lophelia pertusa.</title>
        <authorList>
            <person name="Herrera S."/>
            <person name="Cordes E."/>
        </authorList>
    </citation>
    <scope>NUCLEOTIDE SEQUENCE</scope>
    <source>
        <strain evidence="1">USNM1676648</strain>
        <tissue evidence="1">Polyp</tissue>
    </source>
</reference>
<organism evidence="1 2">
    <name type="scientific">Desmophyllum pertusum</name>
    <dbReference type="NCBI Taxonomy" id="174260"/>
    <lineage>
        <taxon>Eukaryota</taxon>
        <taxon>Metazoa</taxon>
        <taxon>Cnidaria</taxon>
        <taxon>Anthozoa</taxon>
        <taxon>Hexacorallia</taxon>
        <taxon>Scleractinia</taxon>
        <taxon>Caryophylliina</taxon>
        <taxon>Caryophylliidae</taxon>
        <taxon>Desmophyllum</taxon>
    </lineage>
</organism>
<evidence type="ECO:0000313" key="2">
    <source>
        <dbReference type="Proteomes" id="UP001163046"/>
    </source>
</evidence>
<dbReference type="EMBL" id="MU825905">
    <property type="protein sequence ID" value="KAJ7383136.1"/>
    <property type="molecule type" value="Genomic_DNA"/>
</dbReference>
<dbReference type="AlphaFoldDB" id="A0A9W9ZKD8"/>
<sequence length="65" mass="7571">MADEVLRSSPRRPKLTHQLKEMLNKARNYHFTLESDSAWLDFLNKAIDHNMDKLTGLLEEQGTNT</sequence>
<protein>
    <submittedName>
        <fullName evidence="1">Cyclin-D1-binding protein 1</fullName>
    </submittedName>
</protein>
<gene>
    <name evidence="1" type="primary">CCNDBP1_1</name>
    <name evidence="1" type="ORF">OS493_030286</name>
</gene>
<dbReference type="Proteomes" id="UP001163046">
    <property type="component" value="Unassembled WGS sequence"/>
</dbReference>
<dbReference type="OrthoDB" id="41588at2759"/>
<comment type="caution">
    <text evidence="1">The sequence shown here is derived from an EMBL/GenBank/DDBJ whole genome shotgun (WGS) entry which is preliminary data.</text>
</comment>
<evidence type="ECO:0000313" key="1">
    <source>
        <dbReference type="EMBL" id="KAJ7383136.1"/>
    </source>
</evidence>
<proteinExistence type="predicted"/>